<sequence>MTAIHTTSLPSQSDSMTDQRQAQMGQSSSMLKTLDNAPEFHNFDTARQRNKVPRPQKNVDRRWQPYPIRGTQDFRQHESELHAQLLPQPRFQAYSPDLYINQNFVQPGLAPKADYEMSSTFGAGGIQYGQSMQMTAGPASVAPPPNTYSHQPCMQAQLLALSEGVNHRPALHSLKDLQAPIMQQYSPTSSVVQSQMQATSCNQRFDQGVVYQASSECAAEGSSVQRIKRKSVDSDGAVRKKQQKNPRIRPDNDPEFQQVVKDGKIIYKCLKEQKAAYTSINKPTGIKSDPIACCAQAVAIKPGKSRVVPPANSATGTFAVSPPGPVNVPQEPFTPRGTGLGPAAQRTPPLFVPESNFFSGPTAQPVVQAPKLNSMTQKVTPFTQNVLSLPDVGSSVQASHEQRSTPQQSSGMPLVPITDQEGEGDMNLFGSPVSLALPDHGYSALDSVVPAPSTSKFDASESYWDWYKRLEQPVHGDFISMY</sequence>
<evidence type="ECO:0000313" key="2">
    <source>
        <dbReference type="EMBL" id="KAG1824536.1"/>
    </source>
</evidence>
<dbReference type="AlphaFoldDB" id="A0A9P7ELF2"/>
<feature type="region of interest" description="Disordered" evidence="1">
    <location>
        <begin position="1"/>
        <end position="58"/>
    </location>
</feature>
<proteinExistence type="predicted"/>
<name>A0A9P7ELF2_9AGAM</name>
<dbReference type="OrthoDB" id="2646692at2759"/>
<protein>
    <submittedName>
        <fullName evidence="2">Uncharacterized protein</fullName>
    </submittedName>
</protein>
<feature type="region of interest" description="Disordered" evidence="1">
    <location>
        <begin position="393"/>
        <end position="413"/>
    </location>
</feature>
<dbReference type="RefSeq" id="XP_041198253.1">
    <property type="nucleotide sequence ID" value="XM_041342341.1"/>
</dbReference>
<evidence type="ECO:0000313" key="3">
    <source>
        <dbReference type="Proteomes" id="UP000807769"/>
    </source>
</evidence>
<feature type="compositionally biased region" description="Polar residues" evidence="1">
    <location>
        <begin position="1"/>
        <end position="31"/>
    </location>
</feature>
<keyword evidence="3" id="KW-1185">Reference proteome</keyword>
<dbReference type="GeneID" id="64636357"/>
<accession>A0A9P7ELF2</accession>
<dbReference type="Proteomes" id="UP000807769">
    <property type="component" value="Unassembled WGS sequence"/>
</dbReference>
<feature type="region of interest" description="Disordered" evidence="1">
    <location>
        <begin position="228"/>
        <end position="254"/>
    </location>
</feature>
<evidence type="ECO:0000256" key="1">
    <source>
        <dbReference type="SAM" id="MobiDB-lite"/>
    </source>
</evidence>
<feature type="compositionally biased region" description="Polar residues" evidence="1">
    <location>
        <begin position="394"/>
        <end position="411"/>
    </location>
</feature>
<dbReference type="EMBL" id="JABBWG010000003">
    <property type="protein sequence ID" value="KAG1824536.1"/>
    <property type="molecule type" value="Genomic_DNA"/>
</dbReference>
<comment type="caution">
    <text evidence="2">The sequence shown here is derived from an EMBL/GenBank/DDBJ whole genome shotgun (WGS) entry which is preliminary data.</text>
</comment>
<organism evidence="2 3">
    <name type="scientific">Suillus subaureus</name>
    <dbReference type="NCBI Taxonomy" id="48587"/>
    <lineage>
        <taxon>Eukaryota</taxon>
        <taxon>Fungi</taxon>
        <taxon>Dikarya</taxon>
        <taxon>Basidiomycota</taxon>
        <taxon>Agaricomycotina</taxon>
        <taxon>Agaricomycetes</taxon>
        <taxon>Agaricomycetidae</taxon>
        <taxon>Boletales</taxon>
        <taxon>Suillineae</taxon>
        <taxon>Suillaceae</taxon>
        <taxon>Suillus</taxon>
    </lineage>
</organism>
<reference evidence="2" key="1">
    <citation type="journal article" date="2020" name="New Phytol.">
        <title>Comparative genomics reveals dynamic genome evolution in host specialist ectomycorrhizal fungi.</title>
        <authorList>
            <person name="Lofgren L.A."/>
            <person name="Nguyen N.H."/>
            <person name="Vilgalys R."/>
            <person name="Ruytinx J."/>
            <person name="Liao H.L."/>
            <person name="Branco S."/>
            <person name="Kuo A."/>
            <person name="LaButti K."/>
            <person name="Lipzen A."/>
            <person name="Andreopoulos W."/>
            <person name="Pangilinan J."/>
            <person name="Riley R."/>
            <person name="Hundley H."/>
            <person name="Na H."/>
            <person name="Barry K."/>
            <person name="Grigoriev I.V."/>
            <person name="Stajich J.E."/>
            <person name="Kennedy P.G."/>
        </authorList>
    </citation>
    <scope>NUCLEOTIDE SEQUENCE</scope>
    <source>
        <strain evidence="2">MN1</strain>
    </source>
</reference>
<gene>
    <name evidence="2" type="ORF">BJ212DRAFT_1584681</name>
</gene>